<name>X1ASQ7_9ZZZZ</name>
<dbReference type="Pfam" id="PF13426">
    <property type="entry name" value="PAS_9"/>
    <property type="match status" value="1"/>
</dbReference>
<dbReference type="CDD" id="cd00130">
    <property type="entry name" value="PAS"/>
    <property type="match status" value="2"/>
</dbReference>
<evidence type="ECO:0000313" key="3">
    <source>
        <dbReference type="EMBL" id="GAG85765.1"/>
    </source>
</evidence>
<comment type="caution">
    <text evidence="3">The sequence shown here is derived from an EMBL/GenBank/DDBJ whole genome shotgun (WGS) entry which is preliminary data.</text>
</comment>
<protein>
    <recommendedName>
        <fullName evidence="4">PAS domain-containing protein</fullName>
    </recommendedName>
</protein>
<dbReference type="GO" id="GO:0006355">
    <property type="term" value="P:regulation of DNA-templated transcription"/>
    <property type="evidence" value="ECO:0007669"/>
    <property type="project" value="InterPro"/>
</dbReference>
<dbReference type="InterPro" id="IPR000014">
    <property type="entry name" value="PAS"/>
</dbReference>
<dbReference type="SUPFAM" id="SSF55785">
    <property type="entry name" value="PYP-like sensor domain (PAS domain)"/>
    <property type="match status" value="2"/>
</dbReference>
<feature type="domain" description="PAS" evidence="1">
    <location>
        <begin position="124"/>
        <end position="165"/>
    </location>
</feature>
<gene>
    <name evidence="3" type="ORF">S01H4_26544</name>
</gene>
<dbReference type="SMART" id="SM00091">
    <property type="entry name" value="PAS"/>
    <property type="match status" value="2"/>
</dbReference>
<dbReference type="InterPro" id="IPR000700">
    <property type="entry name" value="PAS-assoc_C"/>
</dbReference>
<dbReference type="PROSITE" id="PS50113">
    <property type="entry name" value="PAC"/>
    <property type="match status" value="1"/>
</dbReference>
<organism evidence="3">
    <name type="scientific">marine sediment metagenome</name>
    <dbReference type="NCBI Taxonomy" id="412755"/>
    <lineage>
        <taxon>unclassified sequences</taxon>
        <taxon>metagenomes</taxon>
        <taxon>ecological metagenomes</taxon>
    </lineage>
</organism>
<dbReference type="EMBL" id="BART01012821">
    <property type="protein sequence ID" value="GAG85765.1"/>
    <property type="molecule type" value="Genomic_DNA"/>
</dbReference>
<dbReference type="AlphaFoldDB" id="X1ASQ7"/>
<accession>X1ASQ7</accession>
<evidence type="ECO:0000259" key="1">
    <source>
        <dbReference type="PROSITE" id="PS50112"/>
    </source>
</evidence>
<dbReference type="PROSITE" id="PS50112">
    <property type="entry name" value="PAS"/>
    <property type="match status" value="1"/>
</dbReference>
<reference evidence="3" key="1">
    <citation type="journal article" date="2014" name="Front. Microbiol.">
        <title>High frequency of phylogenetically diverse reductive dehalogenase-homologous genes in deep subseafloor sedimentary metagenomes.</title>
        <authorList>
            <person name="Kawai M."/>
            <person name="Futagami T."/>
            <person name="Toyoda A."/>
            <person name="Takaki Y."/>
            <person name="Nishi S."/>
            <person name="Hori S."/>
            <person name="Arai W."/>
            <person name="Tsubouchi T."/>
            <person name="Morono Y."/>
            <person name="Uchiyama I."/>
            <person name="Ito T."/>
            <person name="Fujiyama A."/>
            <person name="Inagaki F."/>
            <person name="Takami H."/>
        </authorList>
    </citation>
    <scope>NUCLEOTIDE SEQUENCE</scope>
    <source>
        <strain evidence="3">Expedition CK06-06</strain>
    </source>
</reference>
<dbReference type="InterPro" id="IPR013767">
    <property type="entry name" value="PAS_fold"/>
</dbReference>
<evidence type="ECO:0008006" key="4">
    <source>
        <dbReference type="Google" id="ProtNLM"/>
    </source>
</evidence>
<dbReference type="InterPro" id="IPR035965">
    <property type="entry name" value="PAS-like_dom_sf"/>
</dbReference>
<proteinExistence type="predicted"/>
<feature type="non-terminal residue" evidence="3">
    <location>
        <position position="234"/>
    </location>
</feature>
<dbReference type="Gene3D" id="3.30.450.20">
    <property type="entry name" value="PAS domain"/>
    <property type="match status" value="2"/>
</dbReference>
<evidence type="ECO:0000259" key="2">
    <source>
        <dbReference type="PROSITE" id="PS50113"/>
    </source>
</evidence>
<feature type="domain" description="PAC" evidence="2">
    <location>
        <begin position="71"/>
        <end position="123"/>
    </location>
</feature>
<dbReference type="Pfam" id="PF00989">
    <property type="entry name" value="PAS"/>
    <property type="match status" value="1"/>
</dbReference>
<dbReference type="NCBIfam" id="TIGR00229">
    <property type="entry name" value="sensory_box"/>
    <property type="match status" value="2"/>
</dbReference>
<sequence length="234" mass="26501">MNQRAAFRATNSQCGSPLAWRINYFNPTAEKITGFYAEDAVGMYCDDVFKITGSGSGNALRQAINEGVDVHNREYEITDINGRKIPVICSTSAFRGERGEVMGGLEIFKDITELKILQEEIVKREKKYRRIFEGSHDAIYTSTLAGDILDVNQAGVDMLGYPNKDELLKIGQANRLYKNIKDREKFIALIDRDGYVKDFEVDFCRFDGSPIHALVSSRRYENPETDVVEYEGII</sequence>